<dbReference type="PANTHER" id="PTHR30349">
    <property type="entry name" value="PHAGE INTEGRASE-RELATED"/>
    <property type="match status" value="1"/>
</dbReference>
<sequence>MIHKIRHTTLVRGTYHYNRRVPDHAVEGFGSRYVRLPLSRDTEQAAMLAEGLSSALDGIWSSPSVRPVDVNKLLERVKPHTWDLASCLDEYLRLHSINEKPSRLAVDALIRVAGNKAIDTYTRRDARDLVSELRKHGNKTATVRRRIQSLHAIIEFGMVELEVDKRNPFSRLKIPQEGQDRHQRLPFSTEQISEIYAWAIQRNKDTSLILPVLGETGARLAEVVGLRWYDVCLHSATLTIAPHPLRRLKTHSSARVVPLVGAGAEALSILKARSDGSPYVFPRWKRDDHFAATHASNTLNKAIKQLAPGQTCHCFRHTMRDRLRSVEAPLDLIDQVGGWTTRLGTGATYGRGYSVAHMRTWMEKVAAIF</sequence>
<dbReference type="GO" id="GO:0006310">
    <property type="term" value="P:DNA recombination"/>
    <property type="evidence" value="ECO:0007669"/>
    <property type="project" value="UniProtKB-KW"/>
</dbReference>
<accession>A0A4R1YUQ1</accession>
<evidence type="ECO:0000256" key="1">
    <source>
        <dbReference type="ARBA" id="ARBA00008857"/>
    </source>
</evidence>
<dbReference type="Pfam" id="PF00589">
    <property type="entry name" value="Phage_integrase"/>
    <property type="match status" value="1"/>
</dbReference>
<organism evidence="6 7">
    <name type="scientific">Rhodovulum steppense</name>
    <dbReference type="NCBI Taxonomy" id="540251"/>
    <lineage>
        <taxon>Bacteria</taxon>
        <taxon>Pseudomonadati</taxon>
        <taxon>Pseudomonadota</taxon>
        <taxon>Alphaproteobacteria</taxon>
        <taxon>Rhodobacterales</taxon>
        <taxon>Paracoccaceae</taxon>
        <taxon>Rhodovulum</taxon>
    </lineage>
</organism>
<name>A0A4R1YUQ1_9RHOB</name>
<dbReference type="InterPro" id="IPR050090">
    <property type="entry name" value="Tyrosine_recombinase_XerCD"/>
</dbReference>
<dbReference type="Proteomes" id="UP000295277">
    <property type="component" value="Unassembled WGS sequence"/>
</dbReference>
<dbReference type="EMBL" id="SLVM01000011">
    <property type="protein sequence ID" value="TCM84587.1"/>
    <property type="molecule type" value="Genomic_DNA"/>
</dbReference>
<feature type="domain" description="Tyr recombinase" evidence="5">
    <location>
        <begin position="182"/>
        <end position="363"/>
    </location>
</feature>
<dbReference type="InterPro" id="IPR011010">
    <property type="entry name" value="DNA_brk_join_enz"/>
</dbReference>
<evidence type="ECO:0000256" key="2">
    <source>
        <dbReference type="ARBA" id="ARBA00022908"/>
    </source>
</evidence>
<evidence type="ECO:0000256" key="4">
    <source>
        <dbReference type="ARBA" id="ARBA00023172"/>
    </source>
</evidence>
<dbReference type="GO" id="GO:0015074">
    <property type="term" value="P:DNA integration"/>
    <property type="evidence" value="ECO:0007669"/>
    <property type="project" value="UniProtKB-KW"/>
</dbReference>
<dbReference type="Gene3D" id="1.10.150.130">
    <property type="match status" value="1"/>
</dbReference>
<dbReference type="InterPro" id="IPR002104">
    <property type="entry name" value="Integrase_catalytic"/>
</dbReference>
<comment type="similarity">
    <text evidence="1">Belongs to the 'phage' integrase family.</text>
</comment>
<proteinExistence type="inferred from homology"/>
<dbReference type="Gene3D" id="1.10.443.10">
    <property type="entry name" value="Intergrase catalytic core"/>
    <property type="match status" value="1"/>
</dbReference>
<dbReference type="AlphaFoldDB" id="A0A4R1YUQ1"/>
<keyword evidence="2" id="KW-0229">DNA integration</keyword>
<dbReference type="SUPFAM" id="SSF56349">
    <property type="entry name" value="DNA breaking-rejoining enzymes"/>
    <property type="match status" value="1"/>
</dbReference>
<reference evidence="6 7" key="1">
    <citation type="submission" date="2019-03" db="EMBL/GenBank/DDBJ databases">
        <title>Genomic Encyclopedia of Type Strains, Phase IV (KMG-IV): sequencing the most valuable type-strain genomes for metagenomic binning, comparative biology and taxonomic classification.</title>
        <authorList>
            <person name="Goeker M."/>
        </authorList>
    </citation>
    <scope>NUCLEOTIDE SEQUENCE [LARGE SCALE GENOMIC DNA]</scope>
    <source>
        <strain evidence="6 7">DSM 21153</strain>
    </source>
</reference>
<dbReference type="PANTHER" id="PTHR30349:SF41">
    <property type="entry name" value="INTEGRASE_RECOMBINASE PROTEIN MJ0367-RELATED"/>
    <property type="match status" value="1"/>
</dbReference>
<gene>
    <name evidence="6" type="ORF">EV216_11169</name>
</gene>
<evidence type="ECO:0000256" key="3">
    <source>
        <dbReference type="ARBA" id="ARBA00023125"/>
    </source>
</evidence>
<protein>
    <submittedName>
        <fullName evidence="6">Phage integrase family protein</fullName>
    </submittedName>
</protein>
<dbReference type="InterPro" id="IPR010998">
    <property type="entry name" value="Integrase_recombinase_N"/>
</dbReference>
<dbReference type="GO" id="GO:0003677">
    <property type="term" value="F:DNA binding"/>
    <property type="evidence" value="ECO:0007669"/>
    <property type="project" value="UniProtKB-KW"/>
</dbReference>
<dbReference type="PROSITE" id="PS51898">
    <property type="entry name" value="TYR_RECOMBINASE"/>
    <property type="match status" value="1"/>
</dbReference>
<dbReference type="RefSeq" id="WP_132694800.1">
    <property type="nucleotide sequence ID" value="NZ_SLVM01000011.1"/>
</dbReference>
<keyword evidence="4" id="KW-0233">DNA recombination</keyword>
<evidence type="ECO:0000313" key="7">
    <source>
        <dbReference type="Proteomes" id="UP000295277"/>
    </source>
</evidence>
<comment type="caution">
    <text evidence="6">The sequence shown here is derived from an EMBL/GenBank/DDBJ whole genome shotgun (WGS) entry which is preliminary data.</text>
</comment>
<dbReference type="OrthoDB" id="7222937at2"/>
<keyword evidence="3" id="KW-0238">DNA-binding</keyword>
<evidence type="ECO:0000259" key="5">
    <source>
        <dbReference type="PROSITE" id="PS51898"/>
    </source>
</evidence>
<evidence type="ECO:0000313" key="6">
    <source>
        <dbReference type="EMBL" id="TCM84587.1"/>
    </source>
</evidence>
<dbReference type="InterPro" id="IPR013762">
    <property type="entry name" value="Integrase-like_cat_sf"/>
</dbReference>
<keyword evidence="7" id="KW-1185">Reference proteome</keyword>